<dbReference type="PATRIC" id="fig|1229783.3.peg.345"/>
<sequence>MAVKKYVELRDEEGNVKKFHAPTFIKGSVARKGFKLGKEFEAVGQDGKEFDDELLDKLYAFVANDLYNGQFTAEEFEDGLDARDVIKEAMAQLSGILGDDDEGKTK</sequence>
<dbReference type="STRING" id="1229783.C273_01695"/>
<dbReference type="RefSeq" id="WP_009382076.1">
    <property type="nucleotide sequence ID" value="NZ_AMSQ01000002.1"/>
</dbReference>
<evidence type="ECO:0000313" key="1">
    <source>
        <dbReference type="EMBL" id="EKU50315.1"/>
    </source>
</evidence>
<dbReference type="eggNOG" id="ENOG50305M4">
    <property type="taxonomic scope" value="Bacteria"/>
</dbReference>
<name>K9B974_9STAP</name>
<comment type="caution">
    <text evidence="1">The sequence shown here is derived from an EMBL/GenBank/DDBJ whole genome shotgun (WGS) entry which is preliminary data.</text>
</comment>
<dbReference type="Pfam" id="PF23857">
    <property type="entry name" value="Phage_TAC_19"/>
    <property type="match status" value="1"/>
</dbReference>
<dbReference type="Proteomes" id="UP000009885">
    <property type="component" value="Unassembled WGS sequence"/>
</dbReference>
<protein>
    <recommendedName>
        <fullName evidence="3">Phage protein</fullName>
    </recommendedName>
</protein>
<evidence type="ECO:0008006" key="3">
    <source>
        <dbReference type="Google" id="ProtNLM"/>
    </source>
</evidence>
<dbReference type="AlphaFoldDB" id="K9B974"/>
<accession>K9B974</accession>
<proteinExistence type="predicted"/>
<dbReference type="NCBIfam" id="NF047360">
    <property type="entry name" value="tail_chap_PVL"/>
    <property type="match status" value="1"/>
</dbReference>
<evidence type="ECO:0000313" key="2">
    <source>
        <dbReference type="Proteomes" id="UP000009885"/>
    </source>
</evidence>
<organism evidence="1 2">
    <name type="scientific">Staphylococcus massiliensis S46</name>
    <dbReference type="NCBI Taxonomy" id="1229783"/>
    <lineage>
        <taxon>Bacteria</taxon>
        <taxon>Bacillati</taxon>
        <taxon>Bacillota</taxon>
        <taxon>Bacilli</taxon>
        <taxon>Bacillales</taxon>
        <taxon>Staphylococcaceae</taxon>
        <taxon>Staphylococcus</taxon>
    </lineage>
</organism>
<reference evidence="1 2" key="1">
    <citation type="journal article" date="2013" name="Genome Announc.">
        <title>Genome Sequence of Staphylococcus massiliensis Strain S46, Isolated from the Surface of Healthy Human Skin.</title>
        <authorList>
            <person name="Srivastav R."/>
            <person name="Singh A."/>
            <person name="Jangir P.K."/>
            <person name="Kumari C."/>
            <person name="Muduli S."/>
            <person name="Sharma R."/>
        </authorList>
    </citation>
    <scope>NUCLEOTIDE SEQUENCE [LARGE SCALE GENOMIC DNA]</scope>
    <source>
        <strain evidence="1 2">S46</strain>
    </source>
</reference>
<gene>
    <name evidence="1" type="ORF">C273_01695</name>
</gene>
<keyword evidence="2" id="KW-1185">Reference proteome</keyword>
<dbReference type="OrthoDB" id="2413964at2"/>
<dbReference type="EMBL" id="AMSQ01000002">
    <property type="protein sequence ID" value="EKU50315.1"/>
    <property type="molecule type" value="Genomic_DNA"/>
</dbReference>
<dbReference type="InterPro" id="IPR057006">
    <property type="entry name" value="Phage_TAC_19"/>
</dbReference>